<dbReference type="EMBL" id="JABFJV010000052">
    <property type="protein sequence ID" value="NOK33945.1"/>
    <property type="molecule type" value="Genomic_DNA"/>
</dbReference>
<dbReference type="AlphaFoldDB" id="A0A7Y4KIJ0"/>
<dbReference type="Proteomes" id="UP000563426">
    <property type="component" value="Unassembled WGS sequence"/>
</dbReference>
<proteinExistence type="predicted"/>
<dbReference type="PANTHER" id="PTHR33908">
    <property type="entry name" value="MANNOSYLTRANSFERASE YKCB-RELATED"/>
    <property type="match status" value="1"/>
</dbReference>
<evidence type="ECO:0000313" key="10">
    <source>
        <dbReference type="EMBL" id="NOK33945.1"/>
    </source>
</evidence>
<evidence type="ECO:0000256" key="4">
    <source>
        <dbReference type="ARBA" id="ARBA00022679"/>
    </source>
</evidence>
<gene>
    <name evidence="10" type="ORF">HMI49_12120</name>
</gene>
<feature type="transmembrane region" description="Helical" evidence="8">
    <location>
        <begin position="303"/>
        <end position="321"/>
    </location>
</feature>
<evidence type="ECO:0000256" key="8">
    <source>
        <dbReference type="SAM" id="Phobius"/>
    </source>
</evidence>
<dbReference type="InterPro" id="IPR038731">
    <property type="entry name" value="RgtA/B/C-like"/>
</dbReference>
<feature type="transmembrane region" description="Helical" evidence="8">
    <location>
        <begin position="189"/>
        <end position="222"/>
    </location>
</feature>
<keyword evidence="5 8" id="KW-0812">Transmembrane</keyword>
<dbReference type="Pfam" id="PF13231">
    <property type="entry name" value="PMT_2"/>
    <property type="match status" value="1"/>
</dbReference>
<feature type="transmembrane region" description="Helical" evidence="8">
    <location>
        <begin position="417"/>
        <end position="438"/>
    </location>
</feature>
<accession>A0A7Y4KIJ0</accession>
<feature type="transmembrane region" description="Helical" evidence="8">
    <location>
        <begin position="328"/>
        <end position="345"/>
    </location>
</feature>
<keyword evidence="3 10" id="KW-0328">Glycosyltransferase</keyword>
<dbReference type="InterPro" id="IPR050297">
    <property type="entry name" value="LipidA_mod_glycosyltrf_83"/>
</dbReference>
<feature type="transmembrane region" description="Helical" evidence="8">
    <location>
        <begin position="234"/>
        <end position="254"/>
    </location>
</feature>
<sequence length="688" mass="74634">MSAPLQTVPAPDPFRTKLDGLILVAVVLWGLAQLAPHLAHPAIYNWDEAMHQAAARGTHDTFFTPHIYKDPLYPSDIRHWWAANVWMHKPTGPFWFGALMMHVVGVTPLALRLASLLGHLAAGAAIYLIARRPAGRVWATLGAVGFLALPFGWQLVQGRFFGDVTDCTLAGCNALAVALLFHATRENSWRWGLAAGGVVGLGFLCKTGLALTPLGVAATLWALSRLRFCPGPRLGTVVAMVAAAGVVAAPWSLYSARRWPELHDLESRVTRAHLFDDPTVDVGPWRRPLDAVLNEVNRTSFQPLANVLPLIAFCWLLVRAVRKRELETVGLALWVGATWLVLSLGTVKVPAIAWGAVPAVLAALAIAGSDAWRHPTLAALLLAGLGTPLAIEHLPVLTRLRESLPPSWDQTRTLPGLAEGLVLAFCAAVLTAIVFRLARRPRWMSMELGLLASAGLAWHLAITLPVEKARYEDEHVDELYVSYSREVGLALSRHTPERSVVFAALDTDPPLSFENLSLMFWSGRMTYRRAPDVALARERGYHPYLVSPLAEPFAPVPGVPPQAALRAYDLEAPLPQPAPLPDGLTPLSVRQGNLEVLGFASRGVGHDRDRYAFYARALGPLQPLRVTFHGPDGIVERVLDPGATLRNPQALRGAAWFVLPAVGPSRAKVTHLEFGAVGQRVALSTPAP</sequence>
<evidence type="ECO:0000259" key="9">
    <source>
        <dbReference type="Pfam" id="PF13231"/>
    </source>
</evidence>
<keyword evidence="2" id="KW-1003">Cell membrane</keyword>
<feature type="transmembrane region" description="Helical" evidence="8">
    <location>
        <begin position="137"/>
        <end position="156"/>
    </location>
</feature>
<comment type="caution">
    <text evidence="10">The sequence shown here is derived from an EMBL/GenBank/DDBJ whole genome shotgun (WGS) entry which is preliminary data.</text>
</comment>
<organism evidence="10 11">
    <name type="scientific">Corallococcus exercitus</name>
    <dbReference type="NCBI Taxonomy" id="2316736"/>
    <lineage>
        <taxon>Bacteria</taxon>
        <taxon>Pseudomonadati</taxon>
        <taxon>Myxococcota</taxon>
        <taxon>Myxococcia</taxon>
        <taxon>Myxococcales</taxon>
        <taxon>Cystobacterineae</taxon>
        <taxon>Myxococcaceae</taxon>
        <taxon>Corallococcus</taxon>
    </lineage>
</organism>
<evidence type="ECO:0000256" key="3">
    <source>
        <dbReference type="ARBA" id="ARBA00022676"/>
    </source>
</evidence>
<evidence type="ECO:0000256" key="6">
    <source>
        <dbReference type="ARBA" id="ARBA00022989"/>
    </source>
</evidence>
<evidence type="ECO:0000256" key="2">
    <source>
        <dbReference type="ARBA" id="ARBA00022475"/>
    </source>
</evidence>
<evidence type="ECO:0000256" key="7">
    <source>
        <dbReference type="ARBA" id="ARBA00023136"/>
    </source>
</evidence>
<feature type="transmembrane region" description="Helical" evidence="8">
    <location>
        <begin position="21"/>
        <end position="39"/>
    </location>
</feature>
<reference evidence="10 11" key="1">
    <citation type="submission" date="2020-05" db="EMBL/GenBank/DDBJ databases">
        <authorList>
            <person name="Whitworth D."/>
        </authorList>
    </citation>
    <scope>NUCLEOTIDE SEQUENCE [LARGE SCALE GENOMIC DNA]</scope>
    <source>
        <strain evidence="10 11">AB043B</strain>
    </source>
</reference>
<name>A0A7Y4KIJ0_9BACT</name>
<dbReference type="GO" id="GO:0016763">
    <property type="term" value="F:pentosyltransferase activity"/>
    <property type="evidence" value="ECO:0007669"/>
    <property type="project" value="TreeGrafter"/>
</dbReference>
<feature type="transmembrane region" description="Helical" evidence="8">
    <location>
        <begin position="351"/>
        <end position="369"/>
    </location>
</feature>
<feature type="domain" description="Glycosyltransferase RgtA/B/C/D-like" evidence="9">
    <location>
        <begin position="89"/>
        <end position="244"/>
    </location>
</feature>
<dbReference type="GO" id="GO:0005886">
    <property type="term" value="C:plasma membrane"/>
    <property type="evidence" value="ECO:0007669"/>
    <property type="project" value="UniProtKB-SubCell"/>
</dbReference>
<comment type="subcellular location">
    <subcellularLocation>
        <location evidence="1">Cell membrane</location>
        <topology evidence="1">Multi-pass membrane protein</topology>
    </subcellularLocation>
</comment>
<evidence type="ECO:0000313" key="11">
    <source>
        <dbReference type="Proteomes" id="UP000563426"/>
    </source>
</evidence>
<keyword evidence="6 8" id="KW-1133">Transmembrane helix</keyword>
<dbReference type="PANTHER" id="PTHR33908:SF11">
    <property type="entry name" value="MEMBRANE PROTEIN"/>
    <property type="match status" value="1"/>
</dbReference>
<keyword evidence="7 8" id="KW-0472">Membrane</keyword>
<keyword evidence="11" id="KW-1185">Reference proteome</keyword>
<dbReference type="RefSeq" id="WP_171434813.1">
    <property type="nucleotide sequence ID" value="NZ_JABFJV010000052.1"/>
</dbReference>
<feature type="transmembrane region" description="Helical" evidence="8">
    <location>
        <begin position="376"/>
        <end position="397"/>
    </location>
</feature>
<keyword evidence="4 10" id="KW-0808">Transferase</keyword>
<evidence type="ECO:0000256" key="5">
    <source>
        <dbReference type="ARBA" id="ARBA00022692"/>
    </source>
</evidence>
<evidence type="ECO:0000256" key="1">
    <source>
        <dbReference type="ARBA" id="ARBA00004651"/>
    </source>
</evidence>
<protein>
    <submittedName>
        <fullName evidence="10">Dolichyl-phosphate-mannose--protein mannosyltransferase</fullName>
    </submittedName>
</protein>
<dbReference type="GO" id="GO:0009103">
    <property type="term" value="P:lipopolysaccharide biosynthetic process"/>
    <property type="evidence" value="ECO:0007669"/>
    <property type="project" value="UniProtKB-ARBA"/>
</dbReference>